<gene>
    <name evidence="1" type="ORF">GCM10011391_30880</name>
</gene>
<comment type="caution">
    <text evidence="1">The sequence shown here is derived from an EMBL/GenBank/DDBJ whole genome shotgun (WGS) entry which is preliminary data.</text>
</comment>
<evidence type="ECO:0000313" key="2">
    <source>
        <dbReference type="Proteomes" id="UP000628775"/>
    </source>
</evidence>
<dbReference type="AlphaFoldDB" id="A0A8J2YL44"/>
<accession>A0A8J2YL44</accession>
<dbReference type="Proteomes" id="UP000628775">
    <property type="component" value="Unassembled WGS sequence"/>
</dbReference>
<keyword evidence="2" id="KW-1185">Reference proteome</keyword>
<evidence type="ECO:0000313" key="1">
    <source>
        <dbReference type="EMBL" id="GGE49963.1"/>
    </source>
</evidence>
<protein>
    <submittedName>
        <fullName evidence="1">Uncharacterized protein</fullName>
    </submittedName>
</protein>
<organism evidence="1 2">
    <name type="scientific">Pullulanibacillus camelliae</name>
    <dbReference type="NCBI Taxonomy" id="1707096"/>
    <lineage>
        <taxon>Bacteria</taxon>
        <taxon>Bacillati</taxon>
        <taxon>Bacillota</taxon>
        <taxon>Bacilli</taxon>
        <taxon>Bacillales</taxon>
        <taxon>Sporolactobacillaceae</taxon>
        <taxon>Pullulanibacillus</taxon>
    </lineage>
</organism>
<reference evidence="1" key="1">
    <citation type="journal article" date="2014" name="Int. J. Syst. Evol. Microbiol.">
        <title>Complete genome sequence of Corynebacterium casei LMG S-19264T (=DSM 44701T), isolated from a smear-ripened cheese.</title>
        <authorList>
            <consortium name="US DOE Joint Genome Institute (JGI-PGF)"/>
            <person name="Walter F."/>
            <person name="Albersmeier A."/>
            <person name="Kalinowski J."/>
            <person name="Ruckert C."/>
        </authorList>
    </citation>
    <scope>NUCLEOTIDE SEQUENCE</scope>
    <source>
        <strain evidence="1">CGMCC 1.15371</strain>
    </source>
</reference>
<proteinExistence type="predicted"/>
<reference evidence="1" key="2">
    <citation type="submission" date="2020-09" db="EMBL/GenBank/DDBJ databases">
        <authorList>
            <person name="Sun Q."/>
            <person name="Zhou Y."/>
        </authorList>
    </citation>
    <scope>NUCLEOTIDE SEQUENCE</scope>
    <source>
        <strain evidence="1">CGMCC 1.15371</strain>
    </source>
</reference>
<dbReference type="EMBL" id="BMIR01000017">
    <property type="protein sequence ID" value="GGE49963.1"/>
    <property type="molecule type" value="Genomic_DNA"/>
</dbReference>
<sequence>MLTTGSGVIPEPTVQSGWEKDDGYQAYLIRPFFADHTSETLPKELISLGIFLYYLNLSLC</sequence>
<name>A0A8J2YL44_9BACL</name>